<evidence type="ECO:0000256" key="1">
    <source>
        <dbReference type="SAM" id="MobiDB-lite"/>
    </source>
</evidence>
<sequence>MLCRGPPKKKKKIAEPSSESSIVPIGSTQKTMQFPPSQSASASLGSGHSLRSGSGSNQPEQLSIEYLMLPTSENPTPPATSKPPREKKAKGKTKAAAKKSTTKKKKKQVAAPHDSPAMGTRSKTTPQKHSPAAHTRSKRKLALPDLNI</sequence>
<feature type="compositionally biased region" description="Polar residues" evidence="1">
    <location>
        <begin position="17"/>
        <end position="36"/>
    </location>
</feature>
<evidence type="ECO:0000313" key="2">
    <source>
        <dbReference type="EMBL" id="CAL4888506.1"/>
    </source>
</evidence>
<protein>
    <submittedName>
        <fullName evidence="2">Uncharacterized protein</fullName>
    </submittedName>
</protein>
<feature type="region of interest" description="Disordered" evidence="1">
    <location>
        <begin position="1"/>
        <end position="148"/>
    </location>
</feature>
<dbReference type="AlphaFoldDB" id="A0ABC8VD80"/>
<keyword evidence="3" id="KW-1185">Reference proteome</keyword>
<dbReference type="Proteomes" id="UP001497457">
    <property type="component" value="Chromosome 1b"/>
</dbReference>
<proteinExistence type="predicted"/>
<dbReference type="EMBL" id="OZ075111">
    <property type="protein sequence ID" value="CAL4888506.1"/>
    <property type="molecule type" value="Genomic_DNA"/>
</dbReference>
<name>A0ABC8VD80_9POAL</name>
<gene>
    <name evidence="2" type="ORF">URODEC1_LOCUS2250</name>
</gene>
<feature type="compositionally biased region" description="Basic residues" evidence="1">
    <location>
        <begin position="85"/>
        <end position="108"/>
    </location>
</feature>
<evidence type="ECO:0000313" key="3">
    <source>
        <dbReference type="Proteomes" id="UP001497457"/>
    </source>
</evidence>
<feature type="compositionally biased region" description="Basic residues" evidence="1">
    <location>
        <begin position="1"/>
        <end position="12"/>
    </location>
</feature>
<feature type="compositionally biased region" description="Low complexity" evidence="1">
    <location>
        <begin position="37"/>
        <end position="56"/>
    </location>
</feature>
<reference evidence="3" key="1">
    <citation type="submission" date="2024-06" db="EMBL/GenBank/DDBJ databases">
        <authorList>
            <person name="Ryan C."/>
        </authorList>
    </citation>
    <scope>NUCLEOTIDE SEQUENCE [LARGE SCALE GENOMIC DNA]</scope>
</reference>
<accession>A0ABC8VD80</accession>
<reference evidence="2 3" key="2">
    <citation type="submission" date="2024-10" db="EMBL/GenBank/DDBJ databases">
        <authorList>
            <person name="Ryan C."/>
        </authorList>
    </citation>
    <scope>NUCLEOTIDE SEQUENCE [LARGE SCALE GENOMIC DNA]</scope>
</reference>
<organism evidence="2 3">
    <name type="scientific">Urochloa decumbens</name>
    <dbReference type="NCBI Taxonomy" id="240449"/>
    <lineage>
        <taxon>Eukaryota</taxon>
        <taxon>Viridiplantae</taxon>
        <taxon>Streptophyta</taxon>
        <taxon>Embryophyta</taxon>
        <taxon>Tracheophyta</taxon>
        <taxon>Spermatophyta</taxon>
        <taxon>Magnoliopsida</taxon>
        <taxon>Liliopsida</taxon>
        <taxon>Poales</taxon>
        <taxon>Poaceae</taxon>
        <taxon>PACMAD clade</taxon>
        <taxon>Panicoideae</taxon>
        <taxon>Panicodae</taxon>
        <taxon>Paniceae</taxon>
        <taxon>Melinidinae</taxon>
        <taxon>Urochloa</taxon>
    </lineage>
</organism>